<comment type="function">
    <text evidence="13 15">Part of a heterotetrameric complex that catalyzes the two-step biosynthesis of anthranilate, an intermediate in the biosynthesis of L-tryptophan. In the first step, the glutamine-binding beta subunit (TrpG) of anthranilate synthase (AS) provides the glutamine amidotransferase activity which generates ammonia as a substrate that, along with chorismate, is used in the second step, catalyzed by the large alpha subunit of AS (TrpE) to produce anthranilate. In the absence of TrpG, TrpE can synthesize anthranilate directly from chorismate and high concentrations of ammonia.</text>
</comment>
<organism evidence="18 19">
    <name type="scientific">[Clostridium] aminophilum</name>
    <dbReference type="NCBI Taxonomy" id="1526"/>
    <lineage>
        <taxon>Bacteria</taxon>
        <taxon>Bacillati</taxon>
        <taxon>Bacillota</taxon>
        <taxon>Clostridia</taxon>
        <taxon>Lachnospirales</taxon>
        <taxon>Lachnospiraceae</taxon>
    </lineage>
</organism>
<evidence type="ECO:0000256" key="1">
    <source>
        <dbReference type="ARBA" id="ARBA00001946"/>
    </source>
</evidence>
<dbReference type="NCBIfam" id="TIGR00564">
    <property type="entry name" value="trpE_most"/>
    <property type="match status" value="1"/>
</dbReference>
<evidence type="ECO:0000259" key="16">
    <source>
        <dbReference type="Pfam" id="PF00425"/>
    </source>
</evidence>
<dbReference type="Pfam" id="PF00425">
    <property type="entry name" value="Chorismate_bind"/>
    <property type="match status" value="1"/>
</dbReference>
<comment type="cofactor">
    <cofactor evidence="1 15">
        <name>Mg(2+)</name>
        <dbReference type="ChEBI" id="CHEBI:18420"/>
    </cofactor>
</comment>
<keyword evidence="9 15" id="KW-0822">Tryptophan biosynthesis</keyword>
<dbReference type="InterPro" id="IPR015890">
    <property type="entry name" value="Chorismate_C"/>
</dbReference>
<comment type="catalytic activity">
    <reaction evidence="14 15">
        <text>chorismate + L-glutamine = anthranilate + pyruvate + L-glutamate + H(+)</text>
        <dbReference type="Rhea" id="RHEA:21732"/>
        <dbReference type="ChEBI" id="CHEBI:15361"/>
        <dbReference type="ChEBI" id="CHEBI:15378"/>
        <dbReference type="ChEBI" id="CHEBI:16567"/>
        <dbReference type="ChEBI" id="CHEBI:29748"/>
        <dbReference type="ChEBI" id="CHEBI:29985"/>
        <dbReference type="ChEBI" id="CHEBI:58359"/>
        <dbReference type="EC" id="4.1.3.27"/>
    </reaction>
</comment>
<dbReference type="GO" id="GO:0000162">
    <property type="term" value="P:L-tryptophan biosynthetic process"/>
    <property type="evidence" value="ECO:0007669"/>
    <property type="project" value="UniProtKB-UniPathway"/>
</dbReference>
<dbReference type="InterPro" id="IPR005801">
    <property type="entry name" value="ADC_synthase"/>
</dbReference>
<dbReference type="EMBL" id="FOIL01000013">
    <property type="protein sequence ID" value="SET34110.1"/>
    <property type="molecule type" value="Genomic_DNA"/>
</dbReference>
<dbReference type="PANTHER" id="PTHR11236">
    <property type="entry name" value="AMINOBENZOATE/ANTHRANILATE SYNTHASE"/>
    <property type="match status" value="1"/>
</dbReference>
<keyword evidence="19" id="KW-1185">Reference proteome</keyword>
<dbReference type="STRING" id="1526.SAMN02910262_01697"/>
<evidence type="ECO:0000256" key="14">
    <source>
        <dbReference type="ARBA" id="ARBA00047683"/>
    </source>
</evidence>
<keyword evidence="12 15" id="KW-0456">Lyase</keyword>
<evidence type="ECO:0000256" key="15">
    <source>
        <dbReference type="RuleBase" id="RU364045"/>
    </source>
</evidence>
<sequence length="512" mass="57422">MNIQKIPEMTSEYGKNRQNGMESALPALDDVRKMTAGGDYHRVPVYRELPADMVTPIMVLRKLKKVSEHCFILESAEAQERWGRYTFLGYDPTLEIRCRAGKMKIGAITVETRDPASYIRQILKEHKAVRIPELPPFAGGLVGYFSYDYLKYAEPTLSLDAEDTEEFEDIDLMLFENVIVFDNVKQKIILISNMNVDEGEAGYHKAERNLAEMRDLILNGTPAEDVPGRLTSSMTPYFDKESYCEMIRKAKDHIHEGDIFQIVLSNRLEGSFEGTLLNTYRVLRTVNPSPYMFYLSGTDVETAGASPETLVRLEDGVLHTFPLAGTRRRGKTPEEDRALEDELLADEKELAEHNMLVDLGRNDLGRLSEFGSVEVEHYHQILRFSHVMHIGSTVRGNIRDGLDALDTIGAVLPAGTLSGAPKIRACQLINELEDNRRGIYGGAIGYIDFTGNMDTCIGIRLAYKKNGKVFVRSGAGIVADSVPEKEYEECINKAAAVVRALEEANGYDFADR</sequence>
<dbReference type="InterPro" id="IPR006805">
    <property type="entry name" value="Anth_synth_I_N"/>
</dbReference>
<evidence type="ECO:0000256" key="10">
    <source>
        <dbReference type="ARBA" id="ARBA00022842"/>
    </source>
</evidence>
<evidence type="ECO:0000256" key="11">
    <source>
        <dbReference type="ARBA" id="ARBA00023141"/>
    </source>
</evidence>
<dbReference type="Pfam" id="PF04715">
    <property type="entry name" value="Anth_synt_I_N"/>
    <property type="match status" value="1"/>
</dbReference>
<dbReference type="Proteomes" id="UP000199820">
    <property type="component" value="Unassembled WGS sequence"/>
</dbReference>
<evidence type="ECO:0000256" key="2">
    <source>
        <dbReference type="ARBA" id="ARBA00004873"/>
    </source>
</evidence>
<evidence type="ECO:0000256" key="3">
    <source>
        <dbReference type="ARBA" id="ARBA00009562"/>
    </source>
</evidence>
<feature type="domain" description="Chorismate-utilising enzyme C-terminal" evidence="16">
    <location>
        <begin position="239"/>
        <end position="493"/>
    </location>
</feature>
<dbReference type="eggNOG" id="COG0147">
    <property type="taxonomic scope" value="Bacteria"/>
</dbReference>
<evidence type="ECO:0000256" key="12">
    <source>
        <dbReference type="ARBA" id="ARBA00023239"/>
    </source>
</evidence>
<evidence type="ECO:0000256" key="4">
    <source>
        <dbReference type="ARBA" id="ARBA00011575"/>
    </source>
</evidence>
<comment type="subunit">
    <text evidence="4 15">Heterotetramer consisting of two non-identical subunits: a beta subunit (TrpG) and a large alpha subunit (TrpE).</text>
</comment>
<dbReference type="AlphaFoldDB" id="A0A1I0DQB3"/>
<accession>A0A1I0DQB3</accession>
<dbReference type="InterPro" id="IPR019999">
    <property type="entry name" value="Anth_synth_I-like"/>
</dbReference>
<dbReference type="SUPFAM" id="SSF56322">
    <property type="entry name" value="ADC synthase"/>
    <property type="match status" value="1"/>
</dbReference>
<evidence type="ECO:0000256" key="5">
    <source>
        <dbReference type="ARBA" id="ARBA00012266"/>
    </source>
</evidence>
<dbReference type="UniPathway" id="UPA00035">
    <property type="reaction ID" value="UER00040"/>
</dbReference>
<gene>
    <name evidence="15" type="primary">trpE</name>
    <name evidence="18" type="ORF">SAMN04487771_101348</name>
</gene>
<feature type="domain" description="Anthranilate synthase component I N-terminal" evidence="17">
    <location>
        <begin position="52"/>
        <end position="189"/>
    </location>
</feature>
<evidence type="ECO:0000313" key="18">
    <source>
        <dbReference type="EMBL" id="SET34110.1"/>
    </source>
</evidence>
<dbReference type="Gene3D" id="3.60.120.10">
    <property type="entry name" value="Anthranilate synthase"/>
    <property type="match status" value="1"/>
</dbReference>
<keyword evidence="10 15" id="KW-0460">Magnesium</keyword>
<evidence type="ECO:0000256" key="9">
    <source>
        <dbReference type="ARBA" id="ARBA00022822"/>
    </source>
</evidence>
<keyword evidence="8 15" id="KW-0479">Metal-binding</keyword>
<keyword evidence="11 15" id="KW-0057">Aromatic amino acid biosynthesis</keyword>
<dbReference type="EC" id="4.1.3.27" evidence="5 15"/>
<name>A0A1I0DQB3_9FIRM</name>
<proteinExistence type="inferred from homology"/>
<dbReference type="GO" id="GO:0004049">
    <property type="term" value="F:anthranilate synthase activity"/>
    <property type="evidence" value="ECO:0007669"/>
    <property type="project" value="UniProtKB-EC"/>
</dbReference>
<comment type="similarity">
    <text evidence="3 15">Belongs to the anthranilate synthase component I family.</text>
</comment>
<evidence type="ECO:0000259" key="17">
    <source>
        <dbReference type="Pfam" id="PF04715"/>
    </source>
</evidence>
<dbReference type="GO" id="GO:0046872">
    <property type="term" value="F:metal ion binding"/>
    <property type="evidence" value="ECO:0007669"/>
    <property type="project" value="UniProtKB-KW"/>
</dbReference>
<evidence type="ECO:0000256" key="8">
    <source>
        <dbReference type="ARBA" id="ARBA00022723"/>
    </source>
</evidence>
<protein>
    <recommendedName>
        <fullName evidence="6 15">Anthranilate synthase component 1</fullName>
        <ecNumber evidence="5 15">4.1.3.27</ecNumber>
    </recommendedName>
</protein>
<evidence type="ECO:0000256" key="6">
    <source>
        <dbReference type="ARBA" id="ARBA00020653"/>
    </source>
</evidence>
<dbReference type="PANTHER" id="PTHR11236:SF48">
    <property type="entry name" value="ISOCHORISMATE SYNTHASE MENF"/>
    <property type="match status" value="1"/>
</dbReference>
<evidence type="ECO:0000256" key="13">
    <source>
        <dbReference type="ARBA" id="ARBA00025634"/>
    </source>
</evidence>
<keyword evidence="7 15" id="KW-0028">Amino-acid biosynthesis</keyword>
<comment type="pathway">
    <text evidence="2 15">Amino-acid biosynthesis; L-tryptophan biosynthesis; L-tryptophan from chorismate: step 1/5.</text>
</comment>
<reference evidence="18 19" key="1">
    <citation type="submission" date="2016-10" db="EMBL/GenBank/DDBJ databases">
        <authorList>
            <person name="de Groot N.N."/>
        </authorList>
    </citation>
    <scope>NUCLEOTIDE SEQUENCE [LARGE SCALE GENOMIC DNA]</scope>
    <source>
        <strain evidence="18 19">KH1P1</strain>
    </source>
</reference>
<evidence type="ECO:0000313" key="19">
    <source>
        <dbReference type="Proteomes" id="UP000199820"/>
    </source>
</evidence>
<dbReference type="PRINTS" id="PR00095">
    <property type="entry name" value="ANTSNTHASEI"/>
</dbReference>
<dbReference type="InterPro" id="IPR005256">
    <property type="entry name" value="Anth_synth_I_PabB"/>
</dbReference>
<evidence type="ECO:0000256" key="7">
    <source>
        <dbReference type="ARBA" id="ARBA00022605"/>
    </source>
</evidence>